<sequence length="90" mass="10488">MIIINLKRSRSNKTLCSKVLLNTKIFGIKRFCIHKREYILLPIFIDECFVFFHYLPTSSLDVTNRGEIGSNGFQENKTNLVMSYPCILEL</sequence>
<evidence type="ECO:0000313" key="1">
    <source>
        <dbReference type="EMBL" id="MBX30769.1"/>
    </source>
</evidence>
<keyword evidence="1" id="KW-0808">Transferase</keyword>
<dbReference type="GO" id="GO:0008168">
    <property type="term" value="F:methyltransferase activity"/>
    <property type="evidence" value="ECO:0007669"/>
    <property type="project" value="UniProtKB-KW"/>
</dbReference>
<dbReference type="EMBL" id="GGEC01050285">
    <property type="protein sequence ID" value="MBX30769.1"/>
    <property type="molecule type" value="Transcribed_RNA"/>
</dbReference>
<keyword evidence="1" id="KW-0489">Methyltransferase</keyword>
<protein>
    <submittedName>
        <fullName evidence="1">Ribosomal N-lysine methyltransferase 3</fullName>
    </submittedName>
</protein>
<dbReference type="GO" id="GO:0032259">
    <property type="term" value="P:methylation"/>
    <property type="evidence" value="ECO:0007669"/>
    <property type="project" value="UniProtKB-KW"/>
</dbReference>
<dbReference type="AlphaFoldDB" id="A0A2P2MKL6"/>
<reference evidence="1" key="1">
    <citation type="submission" date="2018-02" db="EMBL/GenBank/DDBJ databases">
        <title>Rhizophora mucronata_Transcriptome.</title>
        <authorList>
            <person name="Meera S.P."/>
            <person name="Sreeshan A."/>
            <person name="Augustine A."/>
        </authorList>
    </citation>
    <scope>NUCLEOTIDE SEQUENCE</scope>
    <source>
        <tissue evidence="1">Leaf</tissue>
    </source>
</reference>
<organism evidence="1">
    <name type="scientific">Rhizophora mucronata</name>
    <name type="common">Asiatic mangrove</name>
    <dbReference type="NCBI Taxonomy" id="61149"/>
    <lineage>
        <taxon>Eukaryota</taxon>
        <taxon>Viridiplantae</taxon>
        <taxon>Streptophyta</taxon>
        <taxon>Embryophyta</taxon>
        <taxon>Tracheophyta</taxon>
        <taxon>Spermatophyta</taxon>
        <taxon>Magnoliopsida</taxon>
        <taxon>eudicotyledons</taxon>
        <taxon>Gunneridae</taxon>
        <taxon>Pentapetalae</taxon>
        <taxon>rosids</taxon>
        <taxon>fabids</taxon>
        <taxon>Malpighiales</taxon>
        <taxon>Rhizophoraceae</taxon>
        <taxon>Rhizophora</taxon>
    </lineage>
</organism>
<proteinExistence type="predicted"/>
<accession>A0A2P2MKL6</accession>
<name>A0A2P2MKL6_RHIMU</name>